<name>A0ACC1T727_9APHY</name>
<organism evidence="1 2">
    <name type="scientific">Phlebia brevispora</name>
    <dbReference type="NCBI Taxonomy" id="194682"/>
    <lineage>
        <taxon>Eukaryota</taxon>
        <taxon>Fungi</taxon>
        <taxon>Dikarya</taxon>
        <taxon>Basidiomycota</taxon>
        <taxon>Agaricomycotina</taxon>
        <taxon>Agaricomycetes</taxon>
        <taxon>Polyporales</taxon>
        <taxon>Meruliaceae</taxon>
        <taxon>Phlebia</taxon>
    </lineage>
</organism>
<accession>A0ACC1T727</accession>
<protein>
    <submittedName>
        <fullName evidence="1">Uncharacterized protein</fullName>
    </submittedName>
</protein>
<sequence>MEENPDTSWSANHEGYCGGIEAGILTDIFVRNFLDLHPYYVKPAHFHEQRHFYHAKLEANRAPAIQIPLFVLFLRRAPVQDPVLDTHVSTPIVASSPLMDCISTYASMRVDPQTFAQSADEVGLVWVEPVPELITGDIKKYAITNGVVPSRVAGYWYGDSAPPSPDEKIIYEVHGGAFVFGDASPVSYLGNAGLCKEMLRHNQEFSKAFQIEYRLSQGPPLPHENPFPAALIDAVAGYHYLVKVMGYKPSNILLMGESAGGGLAISLVRYLITYVPSLPPPAAVLLMAPFVDGSTTHSGPESSFTMNMRSDFIHPFFTGYCLRALLGALPLSEADTNPWLSPVSGYLQETSGWFAGFPPTFLIFGEAELIRDANRTLAERMGADMGERFTYLEILDATHIFMNFTWHEPERTEGLKQVAKWLSVTM</sequence>
<dbReference type="Proteomes" id="UP001148662">
    <property type="component" value="Unassembled WGS sequence"/>
</dbReference>
<dbReference type="EMBL" id="JANHOG010000450">
    <property type="protein sequence ID" value="KAJ3554231.1"/>
    <property type="molecule type" value="Genomic_DNA"/>
</dbReference>
<evidence type="ECO:0000313" key="1">
    <source>
        <dbReference type="EMBL" id="KAJ3554231.1"/>
    </source>
</evidence>
<gene>
    <name evidence="1" type="ORF">NM688_g3214</name>
</gene>
<comment type="caution">
    <text evidence="1">The sequence shown here is derived from an EMBL/GenBank/DDBJ whole genome shotgun (WGS) entry which is preliminary data.</text>
</comment>
<proteinExistence type="predicted"/>
<reference evidence="1" key="1">
    <citation type="submission" date="2022-07" db="EMBL/GenBank/DDBJ databases">
        <title>Genome Sequence of Phlebia brevispora.</title>
        <authorList>
            <person name="Buettner E."/>
        </authorList>
    </citation>
    <scope>NUCLEOTIDE SEQUENCE</scope>
    <source>
        <strain evidence="1">MPL23</strain>
    </source>
</reference>
<keyword evidence="2" id="KW-1185">Reference proteome</keyword>
<evidence type="ECO:0000313" key="2">
    <source>
        <dbReference type="Proteomes" id="UP001148662"/>
    </source>
</evidence>